<evidence type="ECO:0000256" key="2">
    <source>
        <dbReference type="ARBA" id="ARBA00004818"/>
    </source>
</evidence>
<dbReference type="PANTHER" id="PTHR43434:SF1">
    <property type="entry name" value="PHOSPHOGLYCOLATE PHOSPHATASE"/>
    <property type="match status" value="1"/>
</dbReference>
<gene>
    <name evidence="5" type="ORF">GCM10023213_15180</name>
</gene>
<keyword evidence="5" id="KW-0378">Hydrolase</keyword>
<sequence>MAVVSPTTANVCQDLIPVKSPMPRLLLFDIDGTLMDTGGAGGASLLDAVEDVLGVSRSQLAPLDLAGATDAGVVRSLFSQTGHDLQDTLVNQYLARYLTRLRERLHHDSFTGRLLPGVESLLLQLRTLAQADLGLLTGNVREGANIKLQRFQLDSFFLEGAFGDDAEDRNLLGPFATRRIQAITGHEYAPEDIIVIGDTPKDIACARAIGARCLAVGTGTFQAAALAGHSPWQCLEDLSETDRICDLLLN</sequence>
<comment type="similarity">
    <text evidence="3">Belongs to the HAD-like hydrolase superfamily. CbbY/CbbZ/Gph/YieH family.</text>
</comment>
<dbReference type="SFLD" id="SFLDS00003">
    <property type="entry name" value="Haloacid_Dehalogenase"/>
    <property type="match status" value="1"/>
</dbReference>
<accession>A0ABP9P2H6</accession>
<evidence type="ECO:0000256" key="4">
    <source>
        <dbReference type="ARBA" id="ARBA00013078"/>
    </source>
</evidence>
<organism evidence="5 6">
    <name type="scientific">Prosthecobacter algae</name>
    <dbReference type="NCBI Taxonomy" id="1144682"/>
    <lineage>
        <taxon>Bacteria</taxon>
        <taxon>Pseudomonadati</taxon>
        <taxon>Verrucomicrobiota</taxon>
        <taxon>Verrucomicrobiia</taxon>
        <taxon>Verrucomicrobiales</taxon>
        <taxon>Verrucomicrobiaceae</taxon>
        <taxon>Prosthecobacter</taxon>
    </lineage>
</organism>
<protein>
    <recommendedName>
        <fullName evidence="4">phosphoglycolate phosphatase</fullName>
        <ecNumber evidence="4">3.1.3.18</ecNumber>
    </recommendedName>
</protein>
<evidence type="ECO:0000313" key="5">
    <source>
        <dbReference type="EMBL" id="GAA5137775.1"/>
    </source>
</evidence>
<evidence type="ECO:0000256" key="3">
    <source>
        <dbReference type="ARBA" id="ARBA00006171"/>
    </source>
</evidence>
<dbReference type="InterPro" id="IPR036412">
    <property type="entry name" value="HAD-like_sf"/>
</dbReference>
<dbReference type="Gene3D" id="1.10.150.240">
    <property type="entry name" value="Putative phosphatase, domain 2"/>
    <property type="match status" value="1"/>
</dbReference>
<dbReference type="InterPro" id="IPR050155">
    <property type="entry name" value="HAD-like_hydrolase_sf"/>
</dbReference>
<dbReference type="PANTHER" id="PTHR43434">
    <property type="entry name" value="PHOSPHOGLYCOLATE PHOSPHATASE"/>
    <property type="match status" value="1"/>
</dbReference>
<dbReference type="EMBL" id="BAABIA010000003">
    <property type="protein sequence ID" value="GAA5137775.1"/>
    <property type="molecule type" value="Genomic_DNA"/>
</dbReference>
<dbReference type="InterPro" id="IPR041492">
    <property type="entry name" value="HAD_2"/>
</dbReference>
<keyword evidence="6" id="KW-1185">Reference proteome</keyword>
<proteinExistence type="inferred from homology"/>
<dbReference type="GO" id="GO:0016787">
    <property type="term" value="F:hydrolase activity"/>
    <property type="evidence" value="ECO:0007669"/>
    <property type="project" value="UniProtKB-KW"/>
</dbReference>
<comment type="pathway">
    <text evidence="2">Organic acid metabolism; glycolate biosynthesis; glycolate from 2-phosphoglycolate: step 1/1.</text>
</comment>
<comment type="caution">
    <text evidence="5">The sequence shown here is derived from an EMBL/GenBank/DDBJ whole genome shotgun (WGS) entry which is preliminary data.</text>
</comment>
<dbReference type="SUPFAM" id="SSF56784">
    <property type="entry name" value="HAD-like"/>
    <property type="match status" value="1"/>
</dbReference>
<dbReference type="SFLD" id="SFLDG01129">
    <property type="entry name" value="C1.5:_HAD__Beta-PGM__Phosphata"/>
    <property type="match status" value="1"/>
</dbReference>
<dbReference type="EC" id="3.1.3.18" evidence="4"/>
<reference evidence="6" key="1">
    <citation type="journal article" date="2019" name="Int. J. Syst. Evol. Microbiol.">
        <title>The Global Catalogue of Microorganisms (GCM) 10K type strain sequencing project: providing services to taxonomists for standard genome sequencing and annotation.</title>
        <authorList>
            <consortium name="The Broad Institute Genomics Platform"/>
            <consortium name="The Broad Institute Genome Sequencing Center for Infectious Disease"/>
            <person name="Wu L."/>
            <person name="Ma J."/>
        </authorList>
    </citation>
    <scope>NUCLEOTIDE SEQUENCE [LARGE SCALE GENOMIC DNA]</scope>
    <source>
        <strain evidence="6">JCM 18053</strain>
    </source>
</reference>
<evidence type="ECO:0000256" key="1">
    <source>
        <dbReference type="ARBA" id="ARBA00000830"/>
    </source>
</evidence>
<dbReference type="Pfam" id="PF13419">
    <property type="entry name" value="HAD_2"/>
    <property type="match status" value="1"/>
</dbReference>
<dbReference type="Proteomes" id="UP001499852">
    <property type="component" value="Unassembled WGS sequence"/>
</dbReference>
<evidence type="ECO:0000313" key="6">
    <source>
        <dbReference type="Proteomes" id="UP001499852"/>
    </source>
</evidence>
<comment type="catalytic activity">
    <reaction evidence="1">
        <text>2-phosphoglycolate + H2O = glycolate + phosphate</text>
        <dbReference type="Rhea" id="RHEA:14369"/>
        <dbReference type="ChEBI" id="CHEBI:15377"/>
        <dbReference type="ChEBI" id="CHEBI:29805"/>
        <dbReference type="ChEBI" id="CHEBI:43474"/>
        <dbReference type="ChEBI" id="CHEBI:58033"/>
        <dbReference type="EC" id="3.1.3.18"/>
    </reaction>
</comment>
<dbReference type="InterPro" id="IPR023198">
    <property type="entry name" value="PGP-like_dom2"/>
</dbReference>
<dbReference type="InterPro" id="IPR023214">
    <property type="entry name" value="HAD_sf"/>
</dbReference>
<name>A0ABP9P2H6_9BACT</name>
<dbReference type="Gene3D" id="3.40.50.1000">
    <property type="entry name" value="HAD superfamily/HAD-like"/>
    <property type="match status" value="1"/>
</dbReference>